<dbReference type="Pfam" id="PF13549">
    <property type="entry name" value="ATP-grasp_5"/>
    <property type="match status" value="1"/>
</dbReference>
<dbReference type="InterPro" id="IPR011761">
    <property type="entry name" value="ATP-grasp"/>
</dbReference>
<dbReference type="GO" id="GO:0016747">
    <property type="term" value="F:acyltransferase activity, transferring groups other than amino-acyl groups"/>
    <property type="evidence" value="ECO:0007669"/>
    <property type="project" value="InterPro"/>
</dbReference>
<dbReference type="Gene3D" id="3.40.50.720">
    <property type="entry name" value="NAD(P)-binding Rossmann-like Domain"/>
    <property type="match status" value="1"/>
</dbReference>
<evidence type="ECO:0000313" key="4">
    <source>
        <dbReference type="EMBL" id="MBB4699706.1"/>
    </source>
</evidence>
<dbReference type="PANTHER" id="PTHR42793">
    <property type="entry name" value="COA BINDING DOMAIN CONTAINING PROTEIN"/>
    <property type="match status" value="1"/>
</dbReference>
<dbReference type="Proteomes" id="UP000542210">
    <property type="component" value="Unassembled WGS sequence"/>
</dbReference>
<dbReference type="InterPro" id="IPR000182">
    <property type="entry name" value="GNAT_dom"/>
</dbReference>
<organism evidence="4 5">
    <name type="scientific">Sphaerisporangium siamense</name>
    <dbReference type="NCBI Taxonomy" id="795645"/>
    <lineage>
        <taxon>Bacteria</taxon>
        <taxon>Bacillati</taxon>
        <taxon>Actinomycetota</taxon>
        <taxon>Actinomycetes</taxon>
        <taxon>Streptosporangiales</taxon>
        <taxon>Streptosporangiaceae</taxon>
        <taxon>Sphaerisporangium</taxon>
    </lineage>
</organism>
<dbReference type="InterPro" id="IPR003781">
    <property type="entry name" value="CoA-bd"/>
</dbReference>
<dbReference type="GO" id="GO:0005524">
    <property type="term" value="F:ATP binding"/>
    <property type="evidence" value="ECO:0007669"/>
    <property type="project" value="UniProtKB-UniRule"/>
</dbReference>
<dbReference type="Pfam" id="PF13380">
    <property type="entry name" value="CoA_binding_2"/>
    <property type="match status" value="1"/>
</dbReference>
<keyword evidence="5" id="KW-1185">Reference proteome</keyword>
<evidence type="ECO:0000256" key="1">
    <source>
        <dbReference type="PROSITE-ProRule" id="PRU00409"/>
    </source>
</evidence>
<dbReference type="RefSeq" id="WP_184877439.1">
    <property type="nucleotide sequence ID" value="NZ_BOOV01000031.1"/>
</dbReference>
<gene>
    <name evidence="4" type="ORF">BJ982_001250</name>
</gene>
<reference evidence="4 5" key="1">
    <citation type="submission" date="2020-08" db="EMBL/GenBank/DDBJ databases">
        <title>Sequencing the genomes of 1000 actinobacteria strains.</title>
        <authorList>
            <person name="Klenk H.-P."/>
        </authorList>
    </citation>
    <scope>NUCLEOTIDE SEQUENCE [LARGE SCALE GENOMIC DNA]</scope>
    <source>
        <strain evidence="4 5">DSM 45784</strain>
    </source>
</reference>
<dbReference type="EMBL" id="JACHND010000001">
    <property type="protein sequence ID" value="MBB4699706.1"/>
    <property type="molecule type" value="Genomic_DNA"/>
</dbReference>
<dbReference type="Gene3D" id="3.30.1490.20">
    <property type="entry name" value="ATP-grasp fold, A domain"/>
    <property type="match status" value="1"/>
</dbReference>
<dbReference type="Gene3D" id="3.40.630.30">
    <property type="match status" value="1"/>
</dbReference>
<accession>A0A7W7D425</accession>
<keyword evidence="1" id="KW-0067">ATP-binding</keyword>
<dbReference type="InterPro" id="IPR032875">
    <property type="entry name" value="Succ_CoA_lig_flav_dom"/>
</dbReference>
<dbReference type="PROSITE" id="PS50975">
    <property type="entry name" value="ATP_GRASP"/>
    <property type="match status" value="1"/>
</dbReference>
<dbReference type="SMART" id="SM00881">
    <property type="entry name" value="CoA_binding"/>
    <property type="match status" value="1"/>
</dbReference>
<evidence type="ECO:0000259" key="3">
    <source>
        <dbReference type="PROSITE" id="PS51186"/>
    </source>
</evidence>
<dbReference type="SUPFAM" id="SSF52210">
    <property type="entry name" value="Succinyl-CoA synthetase domains"/>
    <property type="match status" value="2"/>
</dbReference>
<dbReference type="InterPro" id="IPR016102">
    <property type="entry name" value="Succinyl-CoA_synth-like"/>
</dbReference>
<dbReference type="Gene3D" id="3.30.470.20">
    <property type="entry name" value="ATP-grasp fold, B domain"/>
    <property type="match status" value="1"/>
</dbReference>
<dbReference type="GO" id="GO:0046872">
    <property type="term" value="F:metal ion binding"/>
    <property type="evidence" value="ECO:0007669"/>
    <property type="project" value="InterPro"/>
</dbReference>
<proteinExistence type="predicted"/>
<dbReference type="InterPro" id="IPR016181">
    <property type="entry name" value="Acyl_CoA_acyltransferase"/>
</dbReference>
<protein>
    <submittedName>
        <fullName evidence="4">Acyl-CoA synthetase (NDP forming)/GNAT superfamily N-acetyltransferase</fullName>
    </submittedName>
</protein>
<comment type="caution">
    <text evidence="4">The sequence shown here is derived from an EMBL/GenBank/DDBJ whole genome shotgun (WGS) entry which is preliminary data.</text>
</comment>
<evidence type="ECO:0000313" key="5">
    <source>
        <dbReference type="Proteomes" id="UP000542210"/>
    </source>
</evidence>
<keyword evidence="1" id="KW-0547">Nucleotide-binding</keyword>
<dbReference type="Gene3D" id="3.40.50.261">
    <property type="entry name" value="Succinyl-CoA synthetase domains"/>
    <property type="match status" value="2"/>
</dbReference>
<sequence length="875" mass="89955">MSEECDVLLRDGGIAHVRPLAPGDRAALHDLVDRTSERSAYLRFFTGGRGTARAHMDRITGPGHEGRVLLATVRDRPAAIAEYTPAADPSVAEMAILIDDAAQGQGLGTLLLEHLAVRAAEAGVRELVGEVLAENRAMLGVLRDLGLPVDLHFDGGLVHLRIGLDPDDRLLDRVAARDHQAERASLARVLAPASIAVVGAGRDPSGAGHKVLRNLLDGGFPGPVYPVNPKAARVAGVTAYPDLGAVPGPVDLAVIAVPAPAVLDVARDCAAAGVKGLVVLTAGFAENGGRAAERALVAICRSAGMRMIGPNCLGIVNTAARMNATFLTAPVTEGSVAVLSQSGAVGAALLDRLPVSSFVSVGNKADVSGNDLLDHWEDDEATRVIALYLESFGNPRKFARIAARVGRRKPVLLVKSGRSGAGDRAVASHTAAAATPDVAVDALVRAAGVIRLDGVRDLLDTARLLTAQPLPAGRRVAIVGNSGGPEAMTADACEREGLVVPEPALSGSLAGRVPAAAALGNPVDLTADASAEEIGLAVESALARPDVDAVLIVYTPPFGSGLEATAKAVAEAARGSGKTVVACVMGQDGTIEDSAPAVPVYAFPEQAVQALARAAAYAEWLRTPPDRVEGASIEADRAAKEIVRAELVARPEGGWLDPDATERLLRAFGVSVAESVTVEGPWAAGEAAAEFGTPVVLKATGLVHKSDVGGVRVGLATPGEVRQAYREMAAEVGPAMTGAIVQRMVPPGVEIIVGGVNYPAFGPLLMTGMGGVTADLLADRAFRVPPVSADTAAEMIADLRCSPLLYGYRGGPRCDTAALAGQITRVGRLLDALPEVAELDLNPVIVTPAGAVAVDARVRLAPCAPAPSPYARRLR</sequence>
<keyword evidence="4" id="KW-0808">Transferase</keyword>
<dbReference type="PANTHER" id="PTHR42793:SF1">
    <property type="entry name" value="PEPTIDYL-LYSINE N-ACETYLTRANSFERASE PATZ"/>
    <property type="match status" value="1"/>
</dbReference>
<dbReference type="Pfam" id="PF13607">
    <property type="entry name" value="Succ_CoA_lig"/>
    <property type="match status" value="1"/>
</dbReference>
<evidence type="ECO:0000259" key="2">
    <source>
        <dbReference type="PROSITE" id="PS50975"/>
    </source>
</evidence>
<name>A0A7W7D425_9ACTN</name>
<dbReference type="SUPFAM" id="SSF51735">
    <property type="entry name" value="NAD(P)-binding Rossmann-fold domains"/>
    <property type="match status" value="1"/>
</dbReference>
<dbReference type="CDD" id="cd04301">
    <property type="entry name" value="NAT_SF"/>
    <property type="match status" value="1"/>
</dbReference>
<dbReference type="AlphaFoldDB" id="A0A7W7D425"/>
<dbReference type="SUPFAM" id="SSF56059">
    <property type="entry name" value="Glutathione synthetase ATP-binding domain-like"/>
    <property type="match status" value="1"/>
</dbReference>
<dbReference type="InterPro" id="IPR013815">
    <property type="entry name" value="ATP_grasp_subdomain_1"/>
</dbReference>
<dbReference type="PROSITE" id="PS51186">
    <property type="entry name" value="GNAT"/>
    <property type="match status" value="1"/>
</dbReference>
<feature type="domain" description="N-acetyltransferase" evidence="3">
    <location>
        <begin position="15"/>
        <end position="167"/>
    </location>
</feature>
<feature type="domain" description="ATP-grasp" evidence="2">
    <location>
        <begin position="662"/>
        <end position="713"/>
    </location>
</feature>
<dbReference type="Pfam" id="PF00583">
    <property type="entry name" value="Acetyltransf_1"/>
    <property type="match status" value="1"/>
</dbReference>
<dbReference type="SUPFAM" id="SSF55729">
    <property type="entry name" value="Acyl-CoA N-acyltransferases (Nat)"/>
    <property type="match status" value="1"/>
</dbReference>
<dbReference type="InterPro" id="IPR036291">
    <property type="entry name" value="NAD(P)-bd_dom_sf"/>
</dbReference>